<dbReference type="CDD" id="cd00030">
    <property type="entry name" value="C2"/>
    <property type="match status" value="2"/>
</dbReference>
<reference evidence="2" key="4">
    <citation type="submission" date="2019-03" db="UniProtKB">
        <authorList>
            <consortium name="EnsemblPlants"/>
        </authorList>
    </citation>
    <scope>IDENTIFICATION</scope>
</reference>
<reference evidence="3" key="2">
    <citation type="journal article" date="2017" name="Nat. Plants">
        <title>The Aegilops tauschii genome reveals multiple impacts of transposons.</title>
        <authorList>
            <person name="Zhao G."/>
            <person name="Zou C."/>
            <person name="Li K."/>
            <person name="Wang K."/>
            <person name="Li T."/>
            <person name="Gao L."/>
            <person name="Zhang X."/>
            <person name="Wang H."/>
            <person name="Yang Z."/>
            <person name="Liu X."/>
            <person name="Jiang W."/>
            <person name="Mao L."/>
            <person name="Kong X."/>
            <person name="Jiao Y."/>
            <person name="Jia J."/>
        </authorList>
    </citation>
    <scope>NUCLEOTIDE SEQUENCE [LARGE SCALE GENOMIC DNA]</scope>
    <source>
        <strain evidence="3">cv. AL8/78</strain>
    </source>
</reference>
<organism evidence="2 3">
    <name type="scientific">Aegilops tauschii subsp. strangulata</name>
    <name type="common">Goatgrass</name>
    <dbReference type="NCBI Taxonomy" id="200361"/>
    <lineage>
        <taxon>Eukaryota</taxon>
        <taxon>Viridiplantae</taxon>
        <taxon>Streptophyta</taxon>
        <taxon>Embryophyta</taxon>
        <taxon>Tracheophyta</taxon>
        <taxon>Spermatophyta</taxon>
        <taxon>Magnoliopsida</taxon>
        <taxon>Liliopsida</taxon>
        <taxon>Poales</taxon>
        <taxon>Poaceae</taxon>
        <taxon>BOP clade</taxon>
        <taxon>Pooideae</taxon>
        <taxon>Triticodae</taxon>
        <taxon>Triticeae</taxon>
        <taxon>Triticinae</taxon>
        <taxon>Aegilops</taxon>
    </lineage>
</organism>
<dbReference type="PANTHER" id="PTHR47264:SF3">
    <property type="entry name" value="SYNAPTOTAGMIN-5 ISOFORM X1"/>
    <property type="match status" value="1"/>
</dbReference>
<evidence type="ECO:0000259" key="1">
    <source>
        <dbReference type="PROSITE" id="PS50004"/>
    </source>
</evidence>
<proteinExistence type="predicted"/>
<dbReference type="InterPro" id="IPR000008">
    <property type="entry name" value="C2_dom"/>
</dbReference>
<accession>A0A453DT93</accession>
<name>A0A453DT93_AEGTS</name>
<dbReference type="Gene3D" id="2.60.40.150">
    <property type="entry name" value="C2 domain"/>
    <property type="match status" value="2"/>
</dbReference>
<reference evidence="2" key="5">
    <citation type="journal article" date="2021" name="G3 (Bethesda)">
        <title>Aegilops tauschii genome assembly Aet v5.0 features greater sequence contiguity and improved annotation.</title>
        <authorList>
            <person name="Wang L."/>
            <person name="Zhu T."/>
            <person name="Rodriguez J.C."/>
            <person name="Deal K.R."/>
            <person name="Dubcovsky J."/>
            <person name="McGuire P.E."/>
            <person name="Lux T."/>
            <person name="Spannagl M."/>
            <person name="Mayer K.F.X."/>
            <person name="Baldrich P."/>
            <person name="Meyers B.C."/>
            <person name="Huo N."/>
            <person name="Gu Y.Q."/>
            <person name="Zhou H."/>
            <person name="Devos K.M."/>
            <person name="Bennetzen J.L."/>
            <person name="Unver T."/>
            <person name="Budak H."/>
            <person name="Gulick P.J."/>
            <person name="Galiba G."/>
            <person name="Kalapos B."/>
            <person name="Nelson D.R."/>
            <person name="Li P."/>
            <person name="You F.M."/>
            <person name="Luo M.C."/>
            <person name="Dvorak J."/>
        </authorList>
    </citation>
    <scope>NUCLEOTIDE SEQUENCE [LARGE SCALE GENOMIC DNA]</scope>
    <source>
        <strain evidence="2">cv. AL8/78</strain>
    </source>
</reference>
<dbReference type="PANTHER" id="PTHR47264">
    <property type="entry name" value="OS01G0128800 PROTEIN"/>
    <property type="match status" value="1"/>
</dbReference>
<dbReference type="AlphaFoldDB" id="A0A453DT93"/>
<dbReference type="SUPFAM" id="SSF49562">
    <property type="entry name" value="C2 domain (Calcium/lipid-binding domain, CaLB)"/>
    <property type="match status" value="2"/>
</dbReference>
<dbReference type="PROSITE" id="PS50004">
    <property type="entry name" value="C2"/>
    <property type="match status" value="2"/>
</dbReference>
<dbReference type="SMART" id="SM00239">
    <property type="entry name" value="C2"/>
    <property type="match status" value="2"/>
</dbReference>
<feature type="domain" description="C2" evidence="1">
    <location>
        <begin position="198"/>
        <end position="312"/>
    </location>
</feature>
<feature type="domain" description="C2" evidence="1">
    <location>
        <begin position="64"/>
        <end position="181"/>
    </location>
</feature>
<evidence type="ECO:0000313" key="3">
    <source>
        <dbReference type="Proteomes" id="UP000015105"/>
    </source>
</evidence>
<evidence type="ECO:0000313" key="2">
    <source>
        <dbReference type="EnsemblPlants" id="AET3Gv20070800.14"/>
    </source>
</evidence>
<reference evidence="2" key="3">
    <citation type="journal article" date="2017" name="Nature">
        <title>Genome sequence of the progenitor of the wheat D genome Aegilops tauschii.</title>
        <authorList>
            <person name="Luo M.C."/>
            <person name="Gu Y.Q."/>
            <person name="Puiu D."/>
            <person name="Wang H."/>
            <person name="Twardziok S.O."/>
            <person name="Deal K.R."/>
            <person name="Huo N."/>
            <person name="Zhu T."/>
            <person name="Wang L."/>
            <person name="Wang Y."/>
            <person name="McGuire P.E."/>
            <person name="Liu S."/>
            <person name="Long H."/>
            <person name="Ramasamy R.K."/>
            <person name="Rodriguez J.C."/>
            <person name="Van S.L."/>
            <person name="Yuan L."/>
            <person name="Wang Z."/>
            <person name="Xia Z."/>
            <person name="Xiao L."/>
            <person name="Anderson O.D."/>
            <person name="Ouyang S."/>
            <person name="Liang Y."/>
            <person name="Zimin A.V."/>
            <person name="Pertea G."/>
            <person name="Qi P."/>
            <person name="Bennetzen J.L."/>
            <person name="Dai X."/>
            <person name="Dawson M.W."/>
            <person name="Muller H.G."/>
            <person name="Kugler K."/>
            <person name="Rivarola-Duarte L."/>
            <person name="Spannagl M."/>
            <person name="Mayer K.F.X."/>
            <person name="Lu F.H."/>
            <person name="Bevan M.W."/>
            <person name="Leroy P."/>
            <person name="Li P."/>
            <person name="You F.M."/>
            <person name="Sun Q."/>
            <person name="Liu Z."/>
            <person name="Lyons E."/>
            <person name="Wicker T."/>
            <person name="Salzberg S.L."/>
            <person name="Devos K.M."/>
            <person name="Dvorak J."/>
        </authorList>
    </citation>
    <scope>NUCLEOTIDE SEQUENCE [LARGE SCALE GENOMIC DNA]</scope>
    <source>
        <strain evidence="2">cv. AL8/78</strain>
    </source>
</reference>
<dbReference type="Gramene" id="AET3Gv20070800.14">
    <property type="protein sequence ID" value="AET3Gv20070800.14"/>
    <property type="gene ID" value="AET3Gv20070800"/>
</dbReference>
<dbReference type="EnsemblPlants" id="AET3Gv20070800.14">
    <property type="protein sequence ID" value="AET3Gv20070800.14"/>
    <property type="gene ID" value="AET3Gv20070800"/>
</dbReference>
<dbReference type="Pfam" id="PF00168">
    <property type="entry name" value="C2"/>
    <property type="match status" value="2"/>
</dbReference>
<keyword evidence="3" id="KW-1185">Reference proteome</keyword>
<dbReference type="InterPro" id="IPR035892">
    <property type="entry name" value="C2_domain_sf"/>
</dbReference>
<dbReference type="Proteomes" id="UP000015105">
    <property type="component" value="Chromosome 3D"/>
</dbReference>
<protein>
    <recommendedName>
        <fullName evidence="1">C2 domain-containing protein</fullName>
    </recommendedName>
</protein>
<sequence length="356" mass="39338">MDGSTIFWAIGHNDGVVARHAEHCGKEVGMVVPFEEDITGELTVSLVLKEWQFSDGSVTLSNSLSNEFQCSIDGSPKLQSRTGRKLRVKVVEGRALAVNSKSGKCDPYVKLQYGKALYRTKTLSRTAQPVWNDKFEFDEIGGGEYLKVKCYNLDTFSDDSIGSARVNLEGLLDGASRDVWVPLEKVDSGEIRLEIEAIPNDHNDSLKRSSSKVEAGWIELVIIEARDLVAADLRGTSDPYVRVQYGNKKKRTKVIYKTLAPNWNQTFEFAETGEPMILHVKDHNAVLPTASIGNCTVEYSMLSPNQPADKWIPLQGVRSGEIHVKITRRVANSEKKSSLLTDASALGKGHKISAQV</sequence>
<reference evidence="3" key="1">
    <citation type="journal article" date="2014" name="Science">
        <title>Ancient hybridizations among the ancestral genomes of bread wheat.</title>
        <authorList>
            <consortium name="International Wheat Genome Sequencing Consortium,"/>
            <person name="Marcussen T."/>
            <person name="Sandve S.R."/>
            <person name="Heier L."/>
            <person name="Spannagl M."/>
            <person name="Pfeifer M."/>
            <person name="Jakobsen K.S."/>
            <person name="Wulff B.B."/>
            <person name="Steuernagel B."/>
            <person name="Mayer K.F."/>
            <person name="Olsen O.A."/>
        </authorList>
    </citation>
    <scope>NUCLEOTIDE SEQUENCE [LARGE SCALE GENOMIC DNA]</scope>
    <source>
        <strain evidence="3">cv. AL8/78</strain>
    </source>
</reference>